<reference evidence="2 3" key="1">
    <citation type="submission" date="2019-12" db="EMBL/GenBank/DDBJ databases">
        <authorList>
            <person name="Floudas D."/>
            <person name="Bentzer J."/>
            <person name="Ahren D."/>
            <person name="Johansson T."/>
            <person name="Persson P."/>
            <person name="Tunlid A."/>
        </authorList>
    </citation>
    <scope>NUCLEOTIDE SEQUENCE [LARGE SCALE GENOMIC DNA]</scope>
    <source>
        <strain evidence="2 3">CBS 102.39</strain>
    </source>
</reference>
<accession>A0A8H4R0S1</accession>
<protein>
    <submittedName>
        <fullName evidence="2">Uncharacterized protein</fullName>
    </submittedName>
</protein>
<gene>
    <name evidence="2" type="ORF">D9613_000331</name>
</gene>
<keyword evidence="3" id="KW-1185">Reference proteome</keyword>
<feature type="region of interest" description="Disordered" evidence="1">
    <location>
        <begin position="118"/>
        <end position="160"/>
    </location>
</feature>
<feature type="compositionally biased region" description="Basic and acidic residues" evidence="1">
    <location>
        <begin position="209"/>
        <end position="220"/>
    </location>
</feature>
<feature type="region of interest" description="Disordered" evidence="1">
    <location>
        <begin position="202"/>
        <end position="236"/>
    </location>
</feature>
<comment type="caution">
    <text evidence="2">The sequence shown here is derived from an EMBL/GenBank/DDBJ whole genome shotgun (WGS) entry which is preliminary data.</text>
</comment>
<proteinExistence type="predicted"/>
<feature type="compositionally biased region" description="Polar residues" evidence="1">
    <location>
        <begin position="147"/>
        <end position="160"/>
    </location>
</feature>
<dbReference type="AlphaFoldDB" id="A0A8H4R0S1"/>
<sequence>MPSIPYVDKKMIIIIMISCSASPRHRRGLMHDIDDQASASRSRFFLNWICLNRIAHVKNSGHWMTGNFDQCPKTYPSHSNEKTYEMHGAPVQNSTQNAVVHTIADSSESARAALHQAQREVEIHESPRRRRNLTGTGNIFEQGMPDNLNTETSNRLSPTTAGTATISTIVVLENARQAKEGSPKTLLFDAHVYMDIFDIDSTANSEGEDSGKDSGKDTTPPEKPGTLGLPPAFQHT</sequence>
<evidence type="ECO:0000313" key="3">
    <source>
        <dbReference type="Proteomes" id="UP000521872"/>
    </source>
</evidence>
<evidence type="ECO:0000256" key="1">
    <source>
        <dbReference type="SAM" id="MobiDB-lite"/>
    </source>
</evidence>
<organism evidence="2 3">
    <name type="scientific">Agrocybe pediades</name>
    <dbReference type="NCBI Taxonomy" id="84607"/>
    <lineage>
        <taxon>Eukaryota</taxon>
        <taxon>Fungi</taxon>
        <taxon>Dikarya</taxon>
        <taxon>Basidiomycota</taxon>
        <taxon>Agaricomycotina</taxon>
        <taxon>Agaricomycetes</taxon>
        <taxon>Agaricomycetidae</taxon>
        <taxon>Agaricales</taxon>
        <taxon>Agaricineae</taxon>
        <taxon>Strophariaceae</taxon>
        <taxon>Agrocybe</taxon>
    </lineage>
</organism>
<name>A0A8H4R0S1_9AGAR</name>
<dbReference type="Proteomes" id="UP000521872">
    <property type="component" value="Unassembled WGS sequence"/>
</dbReference>
<evidence type="ECO:0000313" key="2">
    <source>
        <dbReference type="EMBL" id="KAF4620274.1"/>
    </source>
</evidence>
<dbReference type="EMBL" id="JAACJL010000015">
    <property type="protein sequence ID" value="KAF4620274.1"/>
    <property type="molecule type" value="Genomic_DNA"/>
</dbReference>